<feature type="domain" description="YqbQ/XkdQ" evidence="1">
    <location>
        <begin position="326"/>
        <end position="552"/>
    </location>
</feature>
<name>A0A160DGN0_9CAUD</name>
<organism evidence="2 3">
    <name type="scientific">Gordonia phage PatrickStar</name>
    <dbReference type="NCBI Taxonomy" id="1838076"/>
    <lineage>
        <taxon>Viruses</taxon>
        <taxon>Duplodnaviria</taxon>
        <taxon>Heunggongvirae</taxon>
        <taxon>Uroviricota</taxon>
        <taxon>Caudoviricetes</taxon>
        <taxon>Orchidvirus</taxon>
        <taxon>Orchidvirus orchid</taxon>
    </lineage>
</organism>
<proteinExistence type="predicted"/>
<dbReference type="SUPFAM" id="SSF69279">
    <property type="entry name" value="Phage tail proteins"/>
    <property type="match status" value="1"/>
</dbReference>
<gene>
    <name evidence="2" type="primary">26</name>
    <name evidence="2" type="ORF">PBI_PATRICKSTAR_26</name>
</gene>
<dbReference type="EMBL" id="KU998252">
    <property type="protein sequence ID" value="ANA87260.1"/>
    <property type="molecule type" value="Genomic_DNA"/>
</dbReference>
<evidence type="ECO:0000259" key="1">
    <source>
        <dbReference type="Pfam" id="PF24032"/>
    </source>
</evidence>
<protein>
    <submittedName>
        <fullName evidence="2">Minor tail protein</fullName>
    </submittedName>
</protein>
<accession>A0A160DGN0</accession>
<dbReference type="Proteomes" id="UP000229511">
    <property type="component" value="Genome"/>
</dbReference>
<sequence>MSVAPNRFIQDALNAPTSEHVRRIELYEYDGKTPWKQELWDSILVECSVSADYDRDERRNADITLDNWNFELNPEAGNLWYDKVIKLYYGLITHQNQRDPAIMIVEEFNSLGQALALKRLLSAAGIKVVHYNPQVTTLAEVQDFDILISISDTYTRKLSLLTSAFNAGKSILTFGLDATSAQLPYIITGAATSLVSVPGERMMEQNLEVEDEIITGWDSWRTNSPGSIRRILTPAAGSEVIVNHYDDANGFTPGFVMRSDLNGQTWIHGLVNDFETDSFPTTADWQEYSNFLGAVIDRLIYYSVEPEWETQMGEFVIDTLGGSSESRGMVNVTCRDYTKRCLQSKLSKATMFTATQKVSDVIKALAYNAGITKDKVPDMNYTVGKDTTYERDQPRWEIMKTLAQANNLNIFFDSQGYLCLTEQSDPITSPPVLSLEDGPRGNLVNIDRRTSDTSIYNRVTVVGESSDQTKPLVYGEAVNENPDSPTSIGAIGERTNNITNSMVTSNQQAQEIATTLLSVSSLEEFEMNFTASMLPWIEPGEIVELNIQYGIEAEQWGPARFLITSLTFPFDLSPMSGTGKRITKL</sequence>
<dbReference type="Pfam" id="PF24032">
    <property type="entry name" value="YQBQ"/>
    <property type="match status" value="1"/>
</dbReference>
<evidence type="ECO:0000313" key="3">
    <source>
        <dbReference type="Proteomes" id="UP000229511"/>
    </source>
</evidence>
<evidence type="ECO:0000313" key="2">
    <source>
        <dbReference type="EMBL" id="ANA87260.1"/>
    </source>
</evidence>
<reference evidence="2 3" key="1">
    <citation type="submission" date="2016-03" db="EMBL/GenBank/DDBJ databases">
        <authorList>
            <person name="Rimple P."/>
            <person name="Montgomery M.T."/>
            <person name="Guerrero C.A."/>
            <person name="Mavrich T.N."/>
            <person name="Pope W.H."/>
            <person name="Garlena R.A."/>
            <person name="Russell D.A."/>
            <person name="Jacobs-Sera D."/>
            <person name="Hendrix R.W."/>
            <person name="Hatfull G.F."/>
        </authorList>
    </citation>
    <scope>NUCLEOTIDE SEQUENCE [LARGE SCALE GENOMIC DNA]</scope>
</reference>
<dbReference type="InterPro" id="IPR056937">
    <property type="entry name" value="YqbQ/XkdQ"/>
</dbReference>